<evidence type="ECO:0000256" key="2">
    <source>
        <dbReference type="SAM" id="Phobius"/>
    </source>
</evidence>
<keyword evidence="4" id="KW-1185">Reference proteome</keyword>
<dbReference type="GO" id="GO:0016323">
    <property type="term" value="C:basolateral plasma membrane"/>
    <property type="evidence" value="ECO:0007669"/>
    <property type="project" value="TreeGrafter"/>
</dbReference>
<dbReference type="GO" id="GO:0043252">
    <property type="term" value="P:sodium-independent organic anion transport"/>
    <property type="evidence" value="ECO:0007669"/>
    <property type="project" value="TreeGrafter"/>
</dbReference>
<feature type="compositionally biased region" description="Basic and acidic residues" evidence="1">
    <location>
        <begin position="16"/>
        <end position="26"/>
    </location>
</feature>
<accession>A0AAQ4DL64</accession>
<dbReference type="Proteomes" id="UP001321473">
    <property type="component" value="Unassembled WGS sequence"/>
</dbReference>
<proteinExistence type="predicted"/>
<organism evidence="3 4">
    <name type="scientific">Amblyomma americanum</name>
    <name type="common">Lone star tick</name>
    <dbReference type="NCBI Taxonomy" id="6943"/>
    <lineage>
        <taxon>Eukaryota</taxon>
        <taxon>Metazoa</taxon>
        <taxon>Ecdysozoa</taxon>
        <taxon>Arthropoda</taxon>
        <taxon>Chelicerata</taxon>
        <taxon>Arachnida</taxon>
        <taxon>Acari</taxon>
        <taxon>Parasitiformes</taxon>
        <taxon>Ixodida</taxon>
        <taxon>Ixodoidea</taxon>
        <taxon>Ixodidae</taxon>
        <taxon>Amblyomminae</taxon>
        <taxon>Amblyomma</taxon>
    </lineage>
</organism>
<sequence length="249" mass="26852">METGVCQDSADSSSQSERKESSDAGVDGRRYRCGCGPFRPNWLQRFATPRVYAIVFGLLGVSQGAYRSYMVGTLSSVEKRFSISSRVSSIILIADDLSPLLASAVFLLFLRRTSMPNWISGGMLLSLVGALVSYLPYAIFGAGTHLLEQAGAPENSTAPPLQFCSEDGGNGGVFNRSGHCESHRSDWSAAGAVTLLFAGNFLNGLGGVACYVVGTTYMDDNVKKKNSALYFGEPAKRQCRKQLLRFLLT</sequence>
<feature type="transmembrane region" description="Helical" evidence="2">
    <location>
        <begin position="192"/>
        <end position="214"/>
    </location>
</feature>
<feature type="transmembrane region" description="Helical" evidence="2">
    <location>
        <begin position="51"/>
        <end position="69"/>
    </location>
</feature>
<dbReference type="PANTHER" id="PTHR11388">
    <property type="entry name" value="ORGANIC ANION TRANSPORTER"/>
    <property type="match status" value="1"/>
</dbReference>
<dbReference type="GO" id="GO:0015347">
    <property type="term" value="F:sodium-independent organic anion transmembrane transporter activity"/>
    <property type="evidence" value="ECO:0007669"/>
    <property type="project" value="TreeGrafter"/>
</dbReference>
<feature type="region of interest" description="Disordered" evidence="1">
    <location>
        <begin position="1"/>
        <end position="26"/>
    </location>
</feature>
<dbReference type="AlphaFoldDB" id="A0AAQ4DL64"/>
<evidence type="ECO:0000256" key="1">
    <source>
        <dbReference type="SAM" id="MobiDB-lite"/>
    </source>
</evidence>
<name>A0AAQ4DL64_AMBAM</name>
<keyword evidence="2" id="KW-0472">Membrane</keyword>
<dbReference type="Pfam" id="PF03137">
    <property type="entry name" value="OATP"/>
    <property type="match status" value="1"/>
</dbReference>
<feature type="transmembrane region" description="Helical" evidence="2">
    <location>
        <begin position="122"/>
        <end position="140"/>
    </location>
</feature>
<keyword evidence="2" id="KW-1133">Transmembrane helix</keyword>
<dbReference type="PANTHER" id="PTHR11388:SF76">
    <property type="entry name" value="SOLUTE CARRIER ORGANIC ANION TRANSPORTER FAMILY MEMBER"/>
    <property type="match status" value="1"/>
</dbReference>
<dbReference type="InterPro" id="IPR004156">
    <property type="entry name" value="OATP"/>
</dbReference>
<evidence type="ECO:0000313" key="4">
    <source>
        <dbReference type="Proteomes" id="UP001321473"/>
    </source>
</evidence>
<reference evidence="3 4" key="1">
    <citation type="journal article" date="2023" name="Arcadia Sci">
        <title>De novo assembly of a long-read Amblyomma americanum tick genome.</title>
        <authorList>
            <person name="Chou S."/>
            <person name="Poskanzer K.E."/>
            <person name="Rollins M."/>
            <person name="Thuy-Boun P.S."/>
        </authorList>
    </citation>
    <scope>NUCLEOTIDE SEQUENCE [LARGE SCALE GENOMIC DNA]</scope>
    <source>
        <strain evidence="3">F_SG_1</strain>
        <tissue evidence="3">Salivary glands</tissue>
    </source>
</reference>
<protein>
    <submittedName>
        <fullName evidence="3">Uncharacterized protein</fullName>
    </submittedName>
</protein>
<gene>
    <name evidence="3" type="ORF">V5799_034190</name>
</gene>
<evidence type="ECO:0000313" key="3">
    <source>
        <dbReference type="EMBL" id="KAK8763204.1"/>
    </source>
</evidence>
<comment type="caution">
    <text evidence="3">The sequence shown here is derived from an EMBL/GenBank/DDBJ whole genome shotgun (WGS) entry which is preliminary data.</text>
</comment>
<keyword evidence="2" id="KW-0812">Transmembrane</keyword>
<feature type="transmembrane region" description="Helical" evidence="2">
    <location>
        <begin position="89"/>
        <end position="110"/>
    </location>
</feature>
<dbReference type="EMBL" id="JARKHS020029535">
    <property type="protein sequence ID" value="KAK8763204.1"/>
    <property type="molecule type" value="Genomic_DNA"/>
</dbReference>